<dbReference type="InterPro" id="IPR002104">
    <property type="entry name" value="Integrase_catalytic"/>
</dbReference>
<feature type="domain" description="Tyr recombinase" evidence="2">
    <location>
        <begin position="105"/>
        <end position="302"/>
    </location>
</feature>
<gene>
    <name evidence="3" type="ORF">CWE10_19860</name>
</gene>
<feature type="non-terminal residue" evidence="3">
    <location>
        <position position="1"/>
    </location>
</feature>
<evidence type="ECO:0000259" key="2">
    <source>
        <dbReference type="PROSITE" id="PS51898"/>
    </source>
</evidence>
<dbReference type="SUPFAM" id="SSF56349">
    <property type="entry name" value="DNA breaking-rejoining enzymes"/>
    <property type="match status" value="1"/>
</dbReference>
<dbReference type="GO" id="GO:0006310">
    <property type="term" value="P:DNA recombination"/>
    <property type="evidence" value="ECO:0007669"/>
    <property type="project" value="UniProtKB-KW"/>
</dbReference>
<dbReference type="GO" id="GO:0015074">
    <property type="term" value="P:DNA integration"/>
    <property type="evidence" value="ECO:0007669"/>
    <property type="project" value="InterPro"/>
</dbReference>
<dbReference type="GO" id="GO:0003677">
    <property type="term" value="F:DNA binding"/>
    <property type="evidence" value="ECO:0007669"/>
    <property type="project" value="InterPro"/>
</dbReference>
<proteinExistence type="predicted"/>
<dbReference type="InterPro" id="IPR011010">
    <property type="entry name" value="DNA_brk_join_enz"/>
</dbReference>
<comment type="caution">
    <text evidence="3">The sequence shown here is derived from an EMBL/GenBank/DDBJ whole genome shotgun (WGS) entry which is preliminary data.</text>
</comment>
<dbReference type="Pfam" id="PF00589">
    <property type="entry name" value="Phage_integrase"/>
    <property type="match status" value="1"/>
</dbReference>
<dbReference type="Proteomes" id="UP000732377">
    <property type="component" value="Unassembled WGS sequence"/>
</dbReference>
<dbReference type="AlphaFoldDB" id="A0A953IC39"/>
<name>A0A953IC39_SYMTR</name>
<keyword evidence="1" id="KW-0233">DNA recombination</keyword>
<protein>
    <recommendedName>
        <fullName evidence="2">Tyr recombinase domain-containing protein</fullName>
    </recommendedName>
</protein>
<dbReference type="RefSeq" id="WP_273381830.1">
    <property type="nucleotide sequence ID" value="NZ_PIUK01000471.1"/>
</dbReference>
<evidence type="ECO:0000256" key="1">
    <source>
        <dbReference type="ARBA" id="ARBA00023172"/>
    </source>
</evidence>
<dbReference type="InterPro" id="IPR013762">
    <property type="entry name" value="Integrase-like_cat_sf"/>
</dbReference>
<evidence type="ECO:0000313" key="3">
    <source>
        <dbReference type="EMBL" id="MBY6278358.1"/>
    </source>
</evidence>
<dbReference type="EMBL" id="PIUK01000471">
    <property type="protein sequence ID" value="MBY6278358.1"/>
    <property type="molecule type" value="Genomic_DNA"/>
</dbReference>
<dbReference type="PROSITE" id="PS51898">
    <property type="entry name" value="TYR_RECOMBINASE"/>
    <property type="match status" value="1"/>
</dbReference>
<evidence type="ECO:0000313" key="4">
    <source>
        <dbReference type="Proteomes" id="UP000732377"/>
    </source>
</evidence>
<reference evidence="3" key="1">
    <citation type="submission" date="2017-11" db="EMBL/GenBank/DDBJ databases">
        <title>Three new genomes from thermophilic consortium.</title>
        <authorList>
            <person name="Quaggio R."/>
            <person name="Amgarten D."/>
            <person name="Setubal J.C."/>
        </authorList>
    </citation>
    <scope>NUCLEOTIDE SEQUENCE</scope>
    <source>
        <strain evidence="3">ZCTH01-B2</strain>
    </source>
</reference>
<dbReference type="Gene3D" id="1.10.443.10">
    <property type="entry name" value="Intergrase catalytic core"/>
    <property type="match status" value="1"/>
</dbReference>
<accession>A0A953IC39</accession>
<sequence>VEARMRTRLIFGARTLEVYLDWACRFARWARGTYGTKCLVELPHLAGQAWVQGLIDAGKSPWTVSLAVSVLRKLEWGIRARWGVWVTLVDPKALSGRQRRTLCMRRRKGAYPAADLRLLRAHLPEEHRAAVDACVALGLRPKELVSVRACDVDLSAVSYQVKGRDGVWTAYPMPPGYAGVVRVRRGKGGRPREVPIPVWYRLELEVILASRRPEDRLWPVEYQEFGRAISRACTQAGIVSRGAHGLRHTWAIQRMHHLMSLGYTEDEARQLCSWWLGHNRLAVTSSYLAKRREPGFDITIYIEDREAEGGVARGVGCDRA</sequence>
<organism evidence="3 4">
    <name type="scientific">Symbiobacterium thermophilum</name>
    <dbReference type="NCBI Taxonomy" id="2734"/>
    <lineage>
        <taxon>Bacteria</taxon>
        <taxon>Bacillati</taxon>
        <taxon>Bacillota</taxon>
        <taxon>Clostridia</taxon>
        <taxon>Eubacteriales</taxon>
        <taxon>Symbiobacteriaceae</taxon>
        <taxon>Symbiobacterium</taxon>
    </lineage>
</organism>